<dbReference type="EMBL" id="CM023473">
    <property type="protein sequence ID" value="KAH7953586.1"/>
    <property type="molecule type" value="Genomic_DNA"/>
</dbReference>
<evidence type="ECO:0000313" key="1">
    <source>
        <dbReference type="EMBL" id="KAH7953586.1"/>
    </source>
</evidence>
<accession>A0ACB8CWS6</accession>
<name>A0ACB8CWS6_DERSI</name>
<dbReference type="Proteomes" id="UP000821865">
    <property type="component" value="Chromosome 4"/>
</dbReference>
<comment type="caution">
    <text evidence="1">The sequence shown here is derived from an EMBL/GenBank/DDBJ whole genome shotgun (WGS) entry which is preliminary data.</text>
</comment>
<gene>
    <name evidence="1" type="ORF">HPB49_010445</name>
</gene>
<protein>
    <submittedName>
        <fullName evidence="1">Uncharacterized protein</fullName>
    </submittedName>
</protein>
<keyword evidence="2" id="KW-1185">Reference proteome</keyword>
<reference evidence="1" key="1">
    <citation type="submission" date="2020-05" db="EMBL/GenBank/DDBJ databases">
        <title>Large-scale comparative analyses of tick genomes elucidate their genetic diversity and vector capacities.</title>
        <authorList>
            <person name="Jia N."/>
            <person name="Wang J."/>
            <person name="Shi W."/>
            <person name="Du L."/>
            <person name="Sun Y."/>
            <person name="Zhan W."/>
            <person name="Jiang J."/>
            <person name="Wang Q."/>
            <person name="Zhang B."/>
            <person name="Ji P."/>
            <person name="Sakyi L.B."/>
            <person name="Cui X."/>
            <person name="Yuan T."/>
            <person name="Jiang B."/>
            <person name="Yang W."/>
            <person name="Lam T.T.-Y."/>
            <person name="Chang Q."/>
            <person name="Ding S."/>
            <person name="Wang X."/>
            <person name="Zhu J."/>
            <person name="Ruan X."/>
            <person name="Zhao L."/>
            <person name="Wei J."/>
            <person name="Que T."/>
            <person name="Du C."/>
            <person name="Cheng J."/>
            <person name="Dai P."/>
            <person name="Han X."/>
            <person name="Huang E."/>
            <person name="Gao Y."/>
            <person name="Liu J."/>
            <person name="Shao H."/>
            <person name="Ye R."/>
            <person name="Li L."/>
            <person name="Wei W."/>
            <person name="Wang X."/>
            <person name="Wang C."/>
            <person name="Yang T."/>
            <person name="Huo Q."/>
            <person name="Li W."/>
            <person name="Guo W."/>
            <person name="Chen H."/>
            <person name="Zhou L."/>
            <person name="Ni X."/>
            <person name="Tian J."/>
            <person name="Zhou Y."/>
            <person name="Sheng Y."/>
            <person name="Liu T."/>
            <person name="Pan Y."/>
            <person name="Xia L."/>
            <person name="Li J."/>
            <person name="Zhao F."/>
            <person name="Cao W."/>
        </authorList>
    </citation>
    <scope>NUCLEOTIDE SEQUENCE</scope>
    <source>
        <strain evidence="1">Dsil-2018</strain>
    </source>
</reference>
<organism evidence="1 2">
    <name type="scientific">Dermacentor silvarum</name>
    <name type="common">Tick</name>
    <dbReference type="NCBI Taxonomy" id="543639"/>
    <lineage>
        <taxon>Eukaryota</taxon>
        <taxon>Metazoa</taxon>
        <taxon>Ecdysozoa</taxon>
        <taxon>Arthropoda</taxon>
        <taxon>Chelicerata</taxon>
        <taxon>Arachnida</taxon>
        <taxon>Acari</taxon>
        <taxon>Parasitiformes</taxon>
        <taxon>Ixodida</taxon>
        <taxon>Ixodoidea</taxon>
        <taxon>Ixodidae</taxon>
        <taxon>Rhipicephalinae</taxon>
        <taxon>Dermacentor</taxon>
    </lineage>
</organism>
<proteinExistence type="predicted"/>
<sequence length="568" mass="63578">MVLRLRANQRACDLAQKLNEVDAASDVHELDLTNCILADPDELSTHVGRCSGLQCLRCVACSLKPSDLFRLVLERLPRLAQVELSLVAKGSMDSEIRKVRQMFSQVQGSLAVNLLHMYAEVGGYENFVLLSLFLRFCPNLTNLHVHVVHGVFWNALLECRNILQEHVLLQTLTFTSDLPASIQLEPSAPFEFTNCGAICANVSHHRQSDSWSCTRLVDLAVGNLESLTLPPQLVVFAVHEANLTPDWIRLATSRHDWTLVRQFCLLLHPADSDSAAYPTAGGTYRESLREFFSTAIPHVVELNVGSFHFGADNDFTVLLQEGRLQSLKALCVPPCGLCHQSALRRLALSCPNLEDLDVRTYRRGSLVTCAACEGGFCTEPEEDTNESHTSSPFIRNKLARLTLSDVPRLISLWFLEHCRAVSLRLADCLSPMQCDYVRLGELLTDAWPRYLVLRLNALPFTERFIRDTLSRITSIQYLCIISAIPVAEDVAETCVRSLTVRLANLRCLHVHYRNATNSPEHRVTWMRQEGAVGGGVVVRDRPCFLCSTATFIGLIKPRNRDTFQTVLS</sequence>
<evidence type="ECO:0000313" key="2">
    <source>
        <dbReference type="Proteomes" id="UP000821865"/>
    </source>
</evidence>